<evidence type="ECO:0000313" key="15">
    <source>
        <dbReference type="EMBL" id="EEB11835.1"/>
    </source>
</evidence>
<evidence type="ECO:0000256" key="8">
    <source>
        <dbReference type="ARBA" id="ARBA00023163"/>
    </source>
</evidence>
<dbReference type="GO" id="GO:0000981">
    <property type="term" value="F:DNA-binding transcription factor activity, RNA polymerase II-specific"/>
    <property type="evidence" value="ECO:0007669"/>
    <property type="project" value="TreeGrafter"/>
</dbReference>
<dbReference type="GO" id="GO:0005634">
    <property type="term" value="C:nucleus"/>
    <property type="evidence" value="ECO:0007669"/>
    <property type="project" value="UniProtKB-SubCell"/>
</dbReference>
<dbReference type="CDD" id="cd06008">
    <property type="entry name" value="NF-X1-zinc-finger"/>
    <property type="match status" value="7"/>
</dbReference>
<sequence length="1047" mass="118877">MDGDLNEIQRISANSNLVATAEEFVPKSLSNLREPSNVLQNIGQNSFESNSCNANVFQFLNSFRNHHETENTKQYHSVLSEPQSSHHLMVGEHSVPSGNIHKPMSRKKNLFFPDRKDTNYIKYNQYRQNSKWKNGNHGNQPNSNNVFDADKVKFHYSQNFVEKNKPNDIPKSVNQYFATEEETIKNKNWYAQPGYQGTSFTNNKRPSWRNQDNLAKFKLKSKTKDDQEDRPNQFYLSKTDNHNQTKAKIIESNKKSLELNQNKYIKFKKTKEKKTGHQFNQKTSQREQLMNSLSKGVLECLVCCETIGQNMSIWSCNNCYHVLHLKCVIKWAKSSKNDFGWRCPACQNLSKDIPDVYYCFCGKTRNPEWNHQDCPHSCGEVCGKALRKSCPHKCTLLCHPGPCPHCTSTVSKTCGCGKTKKIVQCNGSDTVTCEEKCEKELNCLIHTCTKKCHLGECLECTEVIHQDCYCQKSHRDVKCSIEFLGIENFSCGNTCDKKLNCGNHSCKDICHEGNCTKCELMPEVVKFCSCGKTELNLLQTTVRSSCTDPIPTCDLICGKNLNCGPADENHTCKKKCHEGLCPVCSLESIVKCRCGHLKKMIPCSKLNTLPNGVLCDKRCAKKRSCGKHKCNQICCTDTEHKCNLPCNRFLQCGIHRCEETCHKGHCKPCLIASFDEFTCECGAEIIFPPVPCGTRRPQCDKPCSRVHPCGHPPVHSCHSADQCPPCTVLTKKYCHGRHELRKAVPCHQDSFSCGLPCGKELPCKKHKCILPCHSGPCLKQGQSCTQACTLPRSLCGHNCGIPCHEGPCSSDVMCKEEVKVTCECGHRVTTKICHENFKESLKILAAKSGKKIDTHDLDTNDFTELNSNKKLLYNNLECNDECKLIERNRRLALALQIKNPDLSAKLTPRYSEYLKTWAKRDPRFCQMIHEKLTDLVQLAKQSKQKSRSYSFDSMNREKRHFIHEYCEHFGCESMAYDKEPKRNVVATALKDKSWLPSVSITEFVRKENSPRKVPMPVITKSSISGEGSSLIVSSEPQVDYFDWRPQK</sequence>
<evidence type="ECO:0000256" key="2">
    <source>
        <dbReference type="ARBA" id="ARBA00007269"/>
    </source>
</evidence>
<dbReference type="SUPFAM" id="SSF82708">
    <property type="entry name" value="R3H domain"/>
    <property type="match status" value="1"/>
</dbReference>
<dbReference type="Pfam" id="PF01424">
    <property type="entry name" value="R3H"/>
    <property type="match status" value="1"/>
</dbReference>
<dbReference type="HOGENOM" id="CLU_005714_1_0_1"/>
<dbReference type="PROSITE" id="PS51061">
    <property type="entry name" value="R3H"/>
    <property type="match status" value="1"/>
</dbReference>
<dbReference type="GO" id="GO:0000122">
    <property type="term" value="P:negative regulation of transcription by RNA polymerase II"/>
    <property type="evidence" value="ECO:0007669"/>
    <property type="project" value="TreeGrafter"/>
</dbReference>
<evidence type="ECO:0000256" key="11">
    <source>
        <dbReference type="SAM" id="MobiDB-lite"/>
    </source>
</evidence>
<dbReference type="OrthoDB" id="6512771at2759"/>
<dbReference type="GO" id="GO:0000977">
    <property type="term" value="F:RNA polymerase II transcription regulatory region sequence-specific DNA binding"/>
    <property type="evidence" value="ECO:0007669"/>
    <property type="project" value="TreeGrafter"/>
</dbReference>
<dbReference type="PANTHER" id="PTHR12360:SF12">
    <property type="entry name" value="TRANSCRIPTIONAL REPRESSOR NF-X1"/>
    <property type="match status" value="1"/>
</dbReference>
<dbReference type="InterPro" id="IPR019787">
    <property type="entry name" value="Znf_PHD-finger"/>
</dbReference>
<keyword evidence="17" id="KW-1185">Reference proteome</keyword>
<evidence type="ECO:0000313" key="16">
    <source>
        <dbReference type="EnsemblMetazoa" id="PHUM136550-PA"/>
    </source>
</evidence>
<keyword evidence="7" id="KW-0805">Transcription regulation</keyword>
<dbReference type="InterPro" id="IPR034076">
    <property type="entry name" value="R3H_NF-X1"/>
</dbReference>
<dbReference type="EMBL" id="DS235093">
    <property type="protein sequence ID" value="EEB11835.1"/>
    <property type="molecule type" value="Genomic_DNA"/>
</dbReference>
<dbReference type="Proteomes" id="UP000009046">
    <property type="component" value="Unassembled WGS sequence"/>
</dbReference>
<dbReference type="eggNOG" id="KOG1952">
    <property type="taxonomic scope" value="Eukaryota"/>
</dbReference>
<keyword evidence="9" id="KW-0539">Nucleus</keyword>
<evidence type="ECO:0000259" key="14">
    <source>
        <dbReference type="PROSITE" id="PS51061"/>
    </source>
</evidence>
<dbReference type="GeneID" id="8234250"/>
<evidence type="ECO:0000256" key="7">
    <source>
        <dbReference type="ARBA" id="ARBA00023015"/>
    </source>
</evidence>
<evidence type="ECO:0000256" key="9">
    <source>
        <dbReference type="ARBA" id="ARBA00023242"/>
    </source>
</evidence>
<dbReference type="RefSeq" id="XP_002424573.1">
    <property type="nucleotide sequence ID" value="XM_002424528.1"/>
</dbReference>
<dbReference type="SMART" id="SM00438">
    <property type="entry name" value="ZnF_NFX"/>
    <property type="match status" value="9"/>
</dbReference>
<evidence type="ECO:0000256" key="4">
    <source>
        <dbReference type="ARBA" id="ARBA00022737"/>
    </source>
</evidence>
<name>E0VEM9_PEDHC</name>
<keyword evidence="8" id="KW-0804">Transcription</keyword>
<dbReference type="CTD" id="8234250"/>
<reference evidence="15" key="1">
    <citation type="submission" date="2007-04" db="EMBL/GenBank/DDBJ databases">
        <title>Annotation of Pediculus humanus corporis strain USDA.</title>
        <authorList>
            <person name="Kirkness E."/>
            <person name="Hannick L."/>
            <person name="Hass B."/>
            <person name="Bruggner R."/>
            <person name="Lawson D."/>
            <person name="Bidwell S."/>
            <person name="Joardar V."/>
            <person name="Caler E."/>
            <person name="Walenz B."/>
            <person name="Inman J."/>
            <person name="Schobel S."/>
            <person name="Galinsky K."/>
            <person name="Amedeo P."/>
            <person name="Strausberg R."/>
        </authorList>
    </citation>
    <scope>NUCLEOTIDE SEQUENCE</scope>
    <source>
        <strain evidence="15">USDA</strain>
    </source>
</reference>
<dbReference type="AlphaFoldDB" id="E0VEM9"/>
<dbReference type="InterPro" id="IPR000967">
    <property type="entry name" value="Znf_NFX1"/>
</dbReference>
<reference evidence="16" key="3">
    <citation type="submission" date="2021-02" db="UniProtKB">
        <authorList>
            <consortium name="EnsemblMetazoa"/>
        </authorList>
    </citation>
    <scope>IDENTIFICATION</scope>
    <source>
        <strain evidence="16">USDA</strain>
    </source>
</reference>
<dbReference type="InterPro" id="IPR001841">
    <property type="entry name" value="Znf_RING"/>
</dbReference>
<evidence type="ECO:0000256" key="3">
    <source>
        <dbReference type="ARBA" id="ARBA00022723"/>
    </source>
</evidence>
<dbReference type="Gene3D" id="3.30.1370.50">
    <property type="entry name" value="R3H-like domain"/>
    <property type="match status" value="1"/>
</dbReference>
<dbReference type="Pfam" id="PF01422">
    <property type="entry name" value="zf-NF-X1"/>
    <property type="match status" value="8"/>
</dbReference>
<evidence type="ECO:0000256" key="1">
    <source>
        <dbReference type="ARBA" id="ARBA00004123"/>
    </source>
</evidence>
<feature type="domain" description="R3H" evidence="14">
    <location>
        <begin position="922"/>
        <end position="990"/>
    </location>
</feature>
<dbReference type="InterPro" id="IPR036867">
    <property type="entry name" value="R3H_dom_sf"/>
</dbReference>
<comment type="subcellular location">
    <subcellularLocation>
        <location evidence="1">Nucleus</location>
    </subcellularLocation>
</comment>
<dbReference type="CDD" id="cd02643">
    <property type="entry name" value="R3H_NF-X1"/>
    <property type="match status" value="1"/>
</dbReference>
<feature type="domain" description="RING-type" evidence="13">
    <location>
        <begin position="300"/>
        <end position="347"/>
    </location>
</feature>
<evidence type="ECO:0000259" key="13">
    <source>
        <dbReference type="PROSITE" id="PS50089"/>
    </source>
</evidence>
<dbReference type="InterPro" id="IPR034078">
    <property type="entry name" value="NFX1_fam"/>
</dbReference>
<keyword evidence="4" id="KW-0677">Repeat</keyword>
<dbReference type="SMART" id="SM00393">
    <property type="entry name" value="R3H"/>
    <property type="match status" value="1"/>
</dbReference>
<dbReference type="VEuPathDB" id="VectorBase:PHUM136550"/>
<dbReference type="GO" id="GO:0008270">
    <property type="term" value="F:zinc ion binding"/>
    <property type="evidence" value="ECO:0007669"/>
    <property type="project" value="UniProtKB-KW"/>
</dbReference>
<keyword evidence="5 10" id="KW-0863">Zinc-finger</keyword>
<feature type="compositionally biased region" description="Basic and acidic residues" evidence="11">
    <location>
        <begin position="222"/>
        <end position="231"/>
    </location>
</feature>
<dbReference type="EMBL" id="AAZO01001578">
    <property type="status" value="NOT_ANNOTATED_CDS"/>
    <property type="molecule type" value="Genomic_DNA"/>
</dbReference>
<dbReference type="SUPFAM" id="SSF57850">
    <property type="entry name" value="RING/U-box"/>
    <property type="match status" value="1"/>
</dbReference>
<dbReference type="KEGG" id="phu:Phum_PHUM136550"/>
<dbReference type="FunFam" id="3.30.1370.50:FF:000007">
    <property type="entry name" value="Transcriptional repressor NF-X1"/>
    <property type="match status" value="1"/>
</dbReference>
<organism>
    <name type="scientific">Pediculus humanus subsp. corporis</name>
    <name type="common">Body louse</name>
    <dbReference type="NCBI Taxonomy" id="121224"/>
    <lineage>
        <taxon>Eukaryota</taxon>
        <taxon>Metazoa</taxon>
        <taxon>Ecdysozoa</taxon>
        <taxon>Arthropoda</taxon>
        <taxon>Hexapoda</taxon>
        <taxon>Insecta</taxon>
        <taxon>Pterygota</taxon>
        <taxon>Neoptera</taxon>
        <taxon>Paraneoptera</taxon>
        <taxon>Psocodea</taxon>
        <taxon>Troctomorpha</taxon>
        <taxon>Phthiraptera</taxon>
        <taxon>Anoplura</taxon>
        <taxon>Pediculidae</taxon>
        <taxon>Pediculus</taxon>
    </lineage>
</organism>
<dbReference type="EnsemblMetazoa" id="PHUM136550-RA">
    <property type="protein sequence ID" value="PHUM136550-PA"/>
    <property type="gene ID" value="PHUM136550"/>
</dbReference>
<dbReference type="FunCoup" id="E0VEM9">
    <property type="interactions" value="2481"/>
</dbReference>
<accession>E0VEM9</accession>
<proteinExistence type="inferred from homology"/>
<evidence type="ECO:0000259" key="12">
    <source>
        <dbReference type="PROSITE" id="PS50016"/>
    </source>
</evidence>
<dbReference type="InterPro" id="IPR001374">
    <property type="entry name" value="R3H_dom"/>
</dbReference>
<feature type="region of interest" description="Disordered" evidence="11">
    <location>
        <begin position="219"/>
        <end position="240"/>
    </location>
</feature>
<evidence type="ECO:0000313" key="17">
    <source>
        <dbReference type="Proteomes" id="UP000009046"/>
    </source>
</evidence>
<reference evidence="15" key="2">
    <citation type="submission" date="2007-04" db="EMBL/GenBank/DDBJ databases">
        <title>The genome of the human body louse.</title>
        <authorList>
            <consortium name="The Human Body Louse Genome Consortium"/>
            <person name="Kirkness E."/>
            <person name="Walenz B."/>
            <person name="Hass B."/>
            <person name="Bruggner R."/>
            <person name="Strausberg R."/>
        </authorList>
    </citation>
    <scope>NUCLEOTIDE SEQUENCE</scope>
    <source>
        <strain evidence="15">USDA</strain>
    </source>
</reference>
<dbReference type="PROSITE" id="PS50089">
    <property type="entry name" value="ZF_RING_2"/>
    <property type="match status" value="1"/>
</dbReference>
<protein>
    <submittedName>
        <fullName evidence="15 16">Shuttle craft protein, putative</fullName>
    </submittedName>
</protein>
<feature type="domain" description="PHD-type" evidence="12">
    <location>
        <begin position="297"/>
        <end position="349"/>
    </location>
</feature>
<evidence type="ECO:0000256" key="5">
    <source>
        <dbReference type="ARBA" id="ARBA00022771"/>
    </source>
</evidence>
<keyword evidence="6" id="KW-0862">Zinc</keyword>
<evidence type="ECO:0000256" key="10">
    <source>
        <dbReference type="PROSITE-ProRule" id="PRU00175"/>
    </source>
</evidence>
<dbReference type="PROSITE" id="PS50016">
    <property type="entry name" value="ZF_PHD_2"/>
    <property type="match status" value="1"/>
</dbReference>
<evidence type="ECO:0000256" key="6">
    <source>
        <dbReference type="ARBA" id="ARBA00022833"/>
    </source>
</evidence>
<dbReference type="InParanoid" id="E0VEM9"/>
<gene>
    <name evidence="16" type="primary">8234250</name>
    <name evidence="15" type="ORF">Phum_PHUM136550</name>
</gene>
<dbReference type="STRING" id="121224.E0VEM9"/>
<keyword evidence="3" id="KW-0479">Metal-binding</keyword>
<dbReference type="OMA" id="CPHPCDS"/>
<dbReference type="PANTHER" id="PTHR12360">
    <property type="entry name" value="NUCLEAR TRANSCRIPTION FACTOR, X-BOX BINDING 1 NFX1"/>
    <property type="match status" value="1"/>
</dbReference>
<dbReference type="EMBL" id="AAZO01001579">
    <property type="status" value="NOT_ANNOTATED_CDS"/>
    <property type="molecule type" value="Genomic_DNA"/>
</dbReference>
<comment type="similarity">
    <text evidence="2">Belongs to the NFX1 family.</text>
</comment>